<feature type="compositionally biased region" description="Polar residues" evidence="1">
    <location>
        <begin position="925"/>
        <end position="934"/>
    </location>
</feature>
<feature type="compositionally biased region" description="Polar residues" evidence="1">
    <location>
        <begin position="14"/>
        <end position="27"/>
    </location>
</feature>
<dbReference type="PANTHER" id="PTHR31115">
    <property type="entry name" value="OS05G0107300 PROTEIN"/>
    <property type="match status" value="1"/>
</dbReference>
<feature type="compositionally biased region" description="Basic and acidic residues" evidence="1">
    <location>
        <begin position="1"/>
        <end position="13"/>
    </location>
</feature>
<protein>
    <submittedName>
        <fullName evidence="2">Uncharacterized protein</fullName>
    </submittedName>
</protein>
<evidence type="ECO:0000256" key="1">
    <source>
        <dbReference type="SAM" id="MobiDB-lite"/>
    </source>
</evidence>
<feature type="compositionally biased region" description="Polar residues" evidence="1">
    <location>
        <begin position="254"/>
        <end position="265"/>
    </location>
</feature>
<evidence type="ECO:0000313" key="2">
    <source>
        <dbReference type="EMBL" id="MBX33463.1"/>
    </source>
</evidence>
<dbReference type="AlphaFoldDB" id="A0A2P2MTA7"/>
<dbReference type="PANTHER" id="PTHR31115:SF4">
    <property type="entry name" value="SPECTRIN BETA CHAIN, BRAIN"/>
    <property type="match status" value="1"/>
</dbReference>
<sequence>MHPKMNTESKLRLSSDSQGFRSKSSSGLRAINKLDGCSEPSSSDTSTILLNEMENGSLLRDRMALPEPRIVAKGSNKPNVHEDTLASSPNTVVKAKISRGPRTGSILLLDSSLKAHPTSTSIQGLEQPANLNKVPVLGVAENQKHQTPAGSPHAITQWVGQRPHKNARTRRANVVAPVSGHDKGQSSSQCFSASDLGVQTSCVGTNRSVIASTLENNAPKVKREVESVPSSFGLSESEESGAGENKTKDKVTDSSEVTLTASQKPGSFLLAGRKSKLNTNEIGDGVRRQGRSGRDSSLSRPGVPPAREKLENLPMTKPLPSGKPASDRNKSKTGRPPSKKLKDQRALACVGPMVNGSSSDLAGESDDREELFMAANSARNANNVACCGPFWKKMEPIFASISLEDMSYLKQQLSVAEELDECLSQMVGIGCSVLAVLAHKGLPGSCGERPKDNPNQESIKIASFSRRVDKGKLDSCAPLYQRVLSALIEEDETEEFYIHGQGKNISLHYASDDSHCSSCNLIDLEPKYGDRIESEVESKENFQTQKNSSLDRISGDNNIVACNNIRNPSMPSSLHSTEQWLVDDDDSSHSDILHASEIFSNDLILPQMRDSAVPAFSSDNQYQLMSLEDRLLLELHSIGLCPETLPDLAEGDELISQDIMELKEGLYQQVGQKRRKLVEIDKALQKGIQEERRNPEKVAMDQLVEMAYRKRLACRGSSNTKGMVRKVSKQVALTFVKRTLDRCRKFEDIGSSCFSDPALQNAIFCSRLCNNDAKSTDCVGSGTASNTCNEVTNHCTEARGSGAVSSTLERHDSLSDNISKGKRREVLIDDVIGSASSRVTTTLDSTVLSGVKCKRSDRDRDQNKDNLRSNGIMGGGRSLEGIRSERKTKPKPKQKSSHVSSSRNGLHGSSNGVANASNNVDRGARSTSLSNIPNDVSKVDDFSNLRLPELDTTELGEPQDLASWLNIDEDGLHDHDFIGLDIPMDDLSKLNMLM</sequence>
<name>A0A2P2MTA7_RHIMU</name>
<organism evidence="2">
    <name type="scientific">Rhizophora mucronata</name>
    <name type="common">Asiatic mangrove</name>
    <dbReference type="NCBI Taxonomy" id="61149"/>
    <lineage>
        <taxon>Eukaryota</taxon>
        <taxon>Viridiplantae</taxon>
        <taxon>Streptophyta</taxon>
        <taxon>Embryophyta</taxon>
        <taxon>Tracheophyta</taxon>
        <taxon>Spermatophyta</taxon>
        <taxon>Magnoliopsida</taxon>
        <taxon>eudicotyledons</taxon>
        <taxon>Gunneridae</taxon>
        <taxon>Pentapetalae</taxon>
        <taxon>rosids</taxon>
        <taxon>fabids</taxon>
        <taxon>Malpighiales</taxon>
        <taxon>Rhizophoraceae</taxon>
        <taxon>Rhizophora</taxon>
    </lineage>
</organism>
<feature type="region of interest" description="Disordered" evidence="1">
    <location>
        <begin position="221"/>
        <end position="365"/>
    </location>
</feature>
<feature type="compositionally biased region" description="Low complexity" evidence="1">
    <location>
        <begin position="908"/>
        <end position="920"/>
    </location>
</feature>
<feature type="region of interest" description="Disordered" evidence="1">
    <location>
        <begin position="853"/>
        <end position="938"/>
    </location>
</feature>
<feature type="region of interest" description="Disordered" evidence="1">
    <location>
        <begin position="1"/>
        <end position="45"/>
    </location>
</feature>
<feature type="compositionally biased region" description="Basic and acidic residues" evidence="1">
    <location>
        <begin position="854"/>
        <end position="867"/>
    </location>
</feature>
<proteinExistence type="predicted"/>
<accession>A0A2P2MTA7</accession>
<dbReference type="EMBL" id="GGEC01052979">
    <property type="protein sequence ID" value="MBX33463.1"/>
    <property type="molecule type" value="Transcribed_RNA"/>
</dbReference>
<reference evidence="2" key="1">
    <citation type="submission" date="2018-02" db="EMBL/GenBank/DDBJ databases">
        <title>Rhizophora mucronata_Transcriptome.</title>
        <authorList>
            <person name="Meera S.P."/>
            <person name="Sreeshan A."/>
            <person name="Augustine A."/>
        </authorList>
    </citation>
    <scope>NUCLEOTIDE SEQUENCE</scope>
    <source>
        <tissue evidence="2">Leaf</tissue>
    </source>
</reference>